<dbReference type="EMBL" id="FLUP01000001">
    <property type="protein sequence ID" value="SBW01985.1"/>
    <property type="molecule type" value="Genomic_DNA"/>
</dbReference>
<reference evidence="2" key="1">
    <citation type="submission" date="2016-04" db="EMBL/GenBank/DDBJ databases">
        <authorList>
            <person name="Evans L.H."/>
            <person name="Alamgir A."/>
            <person name="Owens N."/>
            <person name="Weber N.D."/>
            <person name="Virtaneva K."/>
            <person name="Barbian K."/>
            <person name="Babar A."/>
            <person name="Rosenke K."/>
        </authorList>
    </citation>
    <scope>NUCLEOTIDE SEQUENCE</scope>
    <source>
        <strain evidence="2">92-2</strain>
    </source>
</reference>
<feature type="transmembrane region" description="Helical" evidence="1">
    <location>
        <begin position="125"/>
        <end position="144"/>
    </location>
</feature>
<protein>
    <submittedName>
        <fullName evidence="2">Uncharacterized protein</fullName>
    </submittedName>
</protein>
<name>A0A212JRR9_9BACT</name>
<keyword evidence="1" id="KW-0472">Membrane</keyword>
<accession>A0A212JRR9</accession>
<evidence type="ECO:0000313" key="2">
    <source>
        <dbReference type="EMBL" id="SBW01985.1"/>
    </source>
</evidence>
<dbReference type="AlphaFoldDB" id="A0A212JRR9"/>
<keyword evidence="1" id="KW-0812">Transmembrane</keyword>
<sequence>MPLAALPASIFSLAGYLMLAGGSFALVRPGLGLLIVPVPLLAIPLHFLARRIGDFAGVAHSRWQMRTFGLFLLLFLGLVGIFFILGAICTDGPALDRLELIGNAYNAGKVDLYASLVGLWEIKELQVFTLSASVWAGLALLWPLKRAFQGMLALAAGIAPKALPLWGCWLAFAAAIAAQGGMLAWLVARQA</sequence>
<dbReference type="RefSeq" id="WP_227118129.1">
    <property type="nucleotide sequence ID" value="NZ_LT598928.1"/>
</dbReference>
<gene>
    <name evidence="2" type="ORF">KM92DES2_11588</name>
</gene>
<feature type="transmembrane region" description="Helical" evidence="1">
    <location>
        <begin position="165"/>
        <end position="188"/>
    </location>
</feature>
<evidence type="ECO:0000256" key="1">
    <source>
        <dbReference type="SAM" id="Phobius"/>
    </source>
</evidence>
<proteinExistence type="predicted"/>
<feature type="transmembrane region" description="Helical" evidence="1">
    <location>
        <begin position="68"/>
        <end position="88"/>
    </location>
</feature>
<keyword evidence="1" id="KW-1133">Transmembrane helix</keyword>
<organism evidence="2">
    <name type="scientific">uncultured Desulfovibrio sp</name>
    <dbReference type="NCBI Taxonomy" id="167968"/>
    <lineage>
        <taxon>Bacteria</taxon>
        <taxon>Pseudomonadati</taxon>
        <taxon>Thermodesulfobacteriota</taxon>
        <taxon>Desulfovibrionia</taxon>
        <taxon>Desulfovibrionales</taxon>
        <taxon>Desulfovibrionaceae</taxon>
        <taxon>Desulfovibrio</taxon>
        <taxon>environmental samples</taxon>
    </lineage>
</organism>
<feature type="transmembrane region" description="Helical" evidence="1">
    <location>
        <begin position="29"/>
        <end position="48"/>
    </location>
</feature>